<evidence type="ECO:0000313" key="1">
    <source>
        <dbReference type="EMBL" id="RMN16539.1"/>
    </source>
</evidence>
<proteinExistence type="predicted"/>
<protein>
    <submittedName>
        <fullName evidence="1">Uncharacterized protein</fullName>
    </submittedName>
</protein>
<dbReference type="Proteomes" id="UP000281372">
    <property type="component" value="Unassembled WGS sequence"/>
</dbReference>
<comment type="caution">
    <text evidence="1">The sequence shown here is derived from an EMBL/GenBank/DDBJ whole genome shotgun (WGS) entry which is preliminary data.</text>
</comment>
<gene>
    <name evidence="1" type="ORF">ALQ64_102621</name>
</gene>
<sequence length="47" mass="5251">MVMNSVTLCLTPELQHNAMPYPYSLHINESAFYRNGTDDAECDVSDG</sequence>
<evidence type="ECO:0000313" key="2">
    <source>
        <dbReference type="Proteomes" id="UP000281372"/>
    </source>
</evidence>
<dbReference type="EMBL" id="RBOW01001056">
    <property type="protein sequence ID" value="RMN16539.1"/>
    <property type="molecule type" value="Genomic_DNA"/>
</dbReference>
<dbReference type="AlphaFoldDB" id="A0A3M3K091"/>
<organism evidence="1 2">
    <name type="scientific">Pseudomonas cannabina</name>
    <dbReference type="NCBI Taxonomy" id="86840"/>
    <lineage>
        <taxon>Bacteria</taxon>
        <taxon>Pseudomonadati</taxon>
        <taxon>Pseudomonadota</taxon>
        <taxon>Gammaproteobacteria</taxon>
        <taxon>Pseudomonadales</taxon>
        <taxon>Pseudomonadaceae</taxon>
        <taxon>Pseudomonas</taxon>
    </lineage>
</organism>
<reference evidence="1 2" key="1">
    <citation type="submission" date="2018-08" db="EMBL/GenBank/DDBJ databases">
        <title>Recombination of ecologically and evolutionarily significant loci maintains genetic cohesion in the Pseudomonas syringae species complex.</title>
        <authorList>
            <person name="Dillon M."/>
            <person name="Thakur S."/>
            <person name="Almeida R.N.D."/>
            <person name="Weir B.S."/>
            <person name="Guttman D.S."/>
        </authorList>
    </citation>
    <scope>NUCLEOTIDE SEQUENCE [LARGE SCALE GENOMIC DNA]</scope>
    <source>
        <strain evidence="1 2">ICMP 2821</strain>
    </source>
</reference>
<accession>A0A3M3K091</accession>
<name>A0A3M3K091_PSECA</name>